<organism evidence="2 3">
    <name type="scientific">Novymonas esmeraldas</name>
    <dbReference type="NCBI Taxonomy" id="1808958"/>
    <lineage>
        <taxon>Eukaryota</taxon>
        <taxon>Discoba</taxon>
        <taxon>Euglenozoa</taxon>
        <taxon>Kinetoplastea</taxon>
        <taxon>Metakinetoplastina</taxon>
        <taxon>Trypanosomatida</taxon>
        <taxon>Trypanosomatidae</taxon>
        <taxon>Novymonas</taxon>
    </lineage>
</organism>
<proteinExistence type="predicted"/>
<feature type="region of interest" description="Disordered" evidence="1">
    <location>
        <begin position="196"/>
        <end position="218"/>
    </location>
</feature>
<dbReference type="AlphaFoldDB" id="A0AAW0EU89"/>
<name>A0AAW0EU89_9TRYP</name>
<keyword evidence="3" id="KW-1185">Reference proteome</keyword>
<gene>
    <name evidence="2" type="ORF">NESM_000605300</name>
</gene>
<protein>
    <submittedName>
        <fullName evidence="2">Uncharacterized protein</fullName>
    </submittedName>
</protein>
<comment type="caution">
    <text evidence="2">The sequence shown here is derived from an EMBL/GenBank/DDBJ whole genome shotgun (WGS) entry which is preliminary data.</text>
</comment>
<evidence type="ECO:0000313" key="2">
    <source>
        <dbReference type="EMBL" id="KAK7196662.1"/>
    </source>
</evidence>
<reference evidence="2 3" key="1">
    <citation type="journal article" date="2021" name="MBio">
        <title>A New Model Trypanosomatid, Novymonas esmeraldas: Genomic Perception of Its 'Candidatus Pandoraea novymonadis' Endosymbiont.</title>
        <authorList>
            <person name="Zakharova A."/>
            <person name="Saura A."/>
            <person name="Butenko A."/>
            <person name="Podesvova L."/>
            <person name="Warmusova S."/>
            <person name="Kostygov A.Y."/>
            <person name="Nenarokova A."/>
            <person name="Lukes J."/>
            <person name="Opperdoes F.R."/>
            <person name="Yurchenko V."/>
        </authorList>
    </citation>
    <scope>NUCLEOTIDE SEQUENCE [LARGE SCALE GENOMIC DNA]</scope>
    <source>
        <strain evidence="2 3">E262AT.01</strain>
    </source>
</reference>
<sequence>MFKGVITGAEILSRLLAILRQHPNADALRLQLTPPTAVTCPLMQRVSVASAADTVVLYAVLSRGDATGSAAEEVVSGGGGGLDIVAVYAVVEHSTSLTLAWCEELQRSLSVASLLATPTRSIAGGGGGVHEAVAAAVNTDCGRGCAGGVASFTVQLSPYVPPLQWRRAVDGVFGSHHCVCGSYVCDVHHADDTGAAHAPTEATPLPAATSSTPAPSRRRARLETAAATALCASPGSAAKALLPLRVAAVLHAHVPMSGGASGRSTAPPGVRVLLLSAVDGALLTGGAASTTRELHHSMCSFLSREVVPRVSLRPVGATWASAAGSAHVWDDVCGVWERLGTSYVMQFAAATGTSVSTAASARGVVVVVDLSPPLVQTLSPLLTPDPPPTASDCATKQLQRVAAQVAAAVQDALTHLVRQHPDAFSTRDGSAAGADMAARAAAPPRGAPAHHHTPEMYCQSIAASVSRIVAVSPHTAFVDEVVRLLWSSTSDADTDSTASAAPVTRRLPAAIQQRVEERLLRAIAPPPCSQ</sequence>
<evidence type="ECO:0000313" key="3">
    <source>
        <dbReference type="Proteomes" id="UP001430356"/>
    </source>
</evidence>
<evidence type="ECO:0000256" key="1">
    <source>
        <dbReference type="SAM" id="MobiDB-lite"/>
    </source>
</evidence>
<feature type="compositionally biased region" description="Low complexity" evidence="1">
    <location>
        <begin position="196"/>
        <end position="215"/>
    </location>
</feature>
<feature type="compositionally biased region" description="Low complexity" evidence="1">
    <location>
        <begin position="427"/>
        <end position="444"/>
    </location>
</feature>
<accession>A0AAW0EU89</accession>
<feature type="region of interest" description="Disordered" evidence="1">
    <location>
        <begin position="423"/>
        <end position="452"/>
    </location>
</feature>
<dbReference type="Proteomes" id="UP001430356">
    <property type="component" value="Unassembled WGS sequence"/>
</dbReference>
<dbReference type="EMBL" id="JAECZO010000081">
    <property type="protein sequence ID" value="KAK7196662.1"/>
    <property type="molecule type" value="Genomic_DNA"/>
</dbReference>